<accession>A0A9W8M991</accession>
<keyword evidence="3" id="KW-1185">Reference proteome</keyword>
<keyword evidence="1" id="KW-0175">Coiled coil</keyword>
<proteinExistence type="predicted"/>
<sequence>MSDSHASLEDVVMGQNQDDAPLEAPTAKTLLCNRCQMMIFGLNELAPTACSDLFCNHCWTAILRDSERCTQAGCQNALLKKVPMYLAEDGDDNLSRERDIDRQLALESDPSYQRIQIEIGRLKVQTDRQKQQIDEYTRMNGVLNDQVRQAVDRLDGVRNKTNQLKGMLNEVERKTDEMKATNNDLEEQILVIRQRTQVLERLAAWRGQPSSAPA</sequence>
<dbReference type="EMBL" id="JANBPK010001604">
    <property type="protein sequence ID" value="KAJ2921442.1"/>
    <property type="molecule type" value="Genomic_DNA"/>
</dbReference>
<dbReference type="Gene3D" id="1.10.287.950">
    <property type="entry name" value="Methyl-accepting chemotaxis protein"/>
    <property type="match status" value="1"/>
</dbReference>
<dbReference type="AlphaFoldDB" id="A0A9W8M991"/>
<evidence type="ECO:0000313" key="2">
    <source>
        <dbReference type="EMBL" id="KAJ2921442.1"/>
    </source>
</evidence>
<dbReference type="SUPFAM" id="SSF58104">
    <property type="entry name" value="Methyl-accepting chemotaxis protein (MCP) signaling domain"/>
    <property type="match status" value="1"/>
</dbReference>
<feature type="non-terminal residue" evidence="2">
    <location>
        <position position="1"/>
    </location>
</feature>
<dbReference type="OrthoDB" id="3099726at2759"/>
<name>A0A9W8M991_9AGAR</name>
<evidence type="ECO:0000313" key="3">
    <source>
        <dbReference type="Proteomes" id="UP001140091"/>
    </source>
</evidence>
<evidence type="ECO:0000256" key="1">
    <source>
        <dbReference type="SAM" id="Coils"/>
    </source>
</evidence>
<gene>
    <name evidence="2" type="ORF">H1R20_g15655</name>
</gene>
<feature type="coiled-coil region" evidence="1">
    <location>
        <begin position="154"/>
        <end position="188"/>
    </location>
</feature>
<organism evidence="2 3">
    <name type="scientific">Candolleomyces eurysporus</name>
    <dbReference type="NCBI Taxonomy" id="2828524"/>
    <lineage>
        <taxon>Eukaryota</taxon>
        <taxon>Fungi</taxon>
        <taxon>Dikarya</taxon>
        <taxon>Basidiomycota</taxon>
        <taxon>Agaricomycotina</taxon>
        <taxon>Agaricomycetes</taxon>
        <taxon>Agaricomycetidae</taxon>
        <taxon>Agaricales</taxon>
        <taxon>Agaricineae</taxon>
        <taxon>Psathyrellaceae</taxon>
        <taxon>Candolleomyces</taxon>
    </lineage>
</organism>
<reference evidence="2" key="1">
    <citation type="submission" date="2022-06" db="EMBL/GenBank/DDBJ databases">
        <title>Genome Sequence of Candolleomyces eurysporus.</title>
        <authorList>
            <person name="Buettner E."/>
        </authorList>
    </citation>
    <scope>NUCLEOTIDE SEQUENCE</scope>
    <source>
        <strain evidence="2">VTCC 930004</strain>
    </source>
</reference>
<protein>
    <submittedName>
        <fullName evidence="2">Uncharacterized protein</fullName>
    </submittedName>
</protein>
<dbReference type="Proteomes" id="UP001140091">
    <property type="component" value="Unassembled WGS sequence"/>
</dbReference>
<comment type="caution">
    <text evidence="2">The sequence shown here is derived from an EMBL/GenBank/DDBJ whole genome shotgun (WGS) entry which is preliminary data.</text>
</comment>